<comment type="subcellular location">
    <subcellularLocation>
        <location evidence="1">Cell membrane</location>
    </subcellularLocation>
</comment>
<evidence type="ECO:0000313" key="9">
    <source>
        <dbReference type="Ensembl" id="ENSCMIP00000034133.1"/>
    </source>
</evidence>
<evidence type="ECO:0000256" key="1">
    <source>
        <dbReference type="ARBA" id="ARBA00004236"/>
    </source>
</evidence>
<dbReference type="GO" id="GO:0006887">
    <property type="term" value="P:exocytosis"/>
    <property type="evidence" value="ECO:0007669"/>
    <property type="project" value="UniProtKB-KW"/>
</dbReference>
<evidence type="ECO:0000256" key="7">
    <source>
        <dbReference type="SAM" id="MobiDB-lite"/>
    </source>
</evidence>
<reference evidence="9" key="4">
    <citation type="submission" date="2025-08" db="UniProtKB">
        <authorList>
            <consortium name="Ensembl"/>
        </authorList>
    </citation>
    <scope>IDENTIFICATION</scope>
</reference>
<dbReference type="STRING" id="7868.ENSCMIP00000034133"/>
<feature type="region of interest" description="Disordered" evidence="7">
    <location>
        <begin position="496"/>
        <end position="517"/>
    </location>
</feature>
<proteinExistence type="predicted"/>
<keyword evidence="10" id="KW-1185">Reference proteome</keyword>
<dbReference type="GO" id="GO:0005886">
    <property type="term" value="C:plasma membrane"/>
    <property type="evidence" value="ECO:0007669"/>
    <property type="project" value="UniProtKB-SubCell"/>
</dbReference>
<dbReference type="PANTHER" id="PTHR45716">
    <property type="entry name" value="BITESIZE, ISOFORM I"/>
    <property type="match status" value="1"/>
</dbReference>
<feature type="domain" description="C2" evidence="8">
    <location>
        <begin position="1620"/>
        <end position="1746"/>
    </location>
</feature>
<evidence type="ECO:0000259" key="8">
    <source>
        <dbReference type="PROSITE" id="PS50004"/>
    </source>
</evidence>
<dbReference type="FunFam" id="2.60.40.150:FF:000006">
    <property type="entry name" value="Synaptotagmin-like 5, isoform CRA_a"/>
    <property type="match status" value="1"/>
</dbReference>
<feature type="region of interest" description="Disordered" evidence="7">
    <location>
        <begin position="1347"/>
        <end position="1421"/>
    </location>
</feature>
<feature type="region of interest" description="Disordered" evidence="7">
    <location>
        <begin position="633"/>
        <end position="691"/>
    </location>
</feature>
<reference evidence="10" key="2">
    <citation type="journal article" date="2007" name="PLoS Biol.">
        <title>Survey sequencing and comparative analysis of the elephant shark (Callorhinchus milii) genome.</title>
        <authorList>
            <person name="Venkatesh B."/>
            <person name="Kirkness E.F."/>
            <person name="Loh Y.H."/>
            <person name="Halpern A.L."/>
            <person name="Lee A.P."/>
            <person name="Johnson J."/>
            <person name="Dandona N."/>
            <person name="Viswanathan L.D."/>
            <person name="Tay A."/>
            <person name="Venter J.C."/>
            <person name="Strausberg R.L."/>
            <person name="Brenner S."/>
        </authorList>
    </citation>
    <scope>NUCLEOTIDE SEQUENCE [LARGE SCALE GENOMIC DNA]</scope>
</reference>
<organism evidence="9 10">
    <name type="scientific">Callorhinchus milii</name>
    <name type="common">Ghost shark</name>
    <dbReference type="NCBI Taxonomy" id="7868"/>
    <lineage>
        <taxon>Eukaryota</taxon>
        <taxon>Metazoa</taxon>
        <taxon>Chordata</taxon>
        <taxon>Craniata</taxon>
        <taxon>Vertebrata</taxon>
        <taxon>Chondrichthyes</taxon>
        <taxon>Holocephali</taxon>
        <taxon>Chimaeriformes</taxon>
        <taxon>Callorhinchidae</taxon>
        <taxon>Callorhinchus</taxon>
    </lineage>
</organism>
<sequence>MCFILALVYPCFFPEWLSQQKDVSRLHLPSNEFLESKSQLPAKASSESEMQPVPKPRTVYYNCEVIPHSNHNNTTPSPKNETDVNNSPTIRKSILKGSQSSSFNDSESPPVSVQDSKGKIQASPKTSPVVSADLNQSLKEEESLELYTLEKSKQVRFSTNVDERRISETLEPFDLKEMYGMGEDALLDKDLLEADDVGEEVEEEKDEEYEASMDNAIKYIEENDRLDKPRILSHADLSSPLQIYPNQDKDGIVSTSDLQFIPVTLDSNQSEWKEIGALYSLPGYDSSRLTNQVCDLDTGEILSEKDASKRTDPAFDSPSTFGKQILHYEIESPQVSDLQPTEVFQGKRVSFGETILITTPKEQRHKGHSTQSQMDDKYAADQINATDQSISKVLDWFTRSEEVPSFDMGLEETKTTLDPFLEIHPKAVTTLHAEPDAESQTSETNAFAPKHQVLPSASTEIQDQYNQKINAQKFQAPIKSLDIPGIVGEPLLEERKQNEDLENASPVSKNAAKHVDTEQQHIEFEQDKKQEQPDLPTSASYGGKEITELNAVIIGQQSEDTQSISPHGDNLLAAASVKAVEDSTVGLPALLDNSYLKNTEGFDTKESPEAIEEIQDDKFTKMMIDKLPHLKESTMKGKGNVSDNEVLQEDNEGNSIFAKNKEQNSKPSSSREPYIDTQRNMDVNPSKTLDPQLGLDVRKLEEQGILEIKDKNTIPKRESSEPNIGIYEPIYETTKPLPDIGIKGVMKDRDIMLQQLSPEKKIPNQENKLSAVDKEINPKVTDLPSPNMNMRIMQIPDLDLKETKKDPFDDEAIQQNTETVWGKEEQGLKLDVSPLHNREMALSITRALDECETNQSNAEKNVPETNISQRKYDCNVPELDETSNKKVKNENDAKNEKPFTILSMKKRKCEVYDGPPFSREQFTSLKKFWETERHDEDQTESPHATSDPYLIVTKPAAKSESHRPPQTEHLATKKPIPTLSSTLEMPGKLWEIEGSKAQLNCGPTIQERMQEIFEQAQSPTEEKKWLNPKSFPKVLPTELEGVQKSKKKVIKPSSDDIQDCIAEVVEGAPGKTINQTKLKGLNSLNIGLEKSLQEETDESEAQSGEKPEMYNSRPENPAFVLSKESPPRKTDSEFLSDDRYFTIKQSELNSTSEIQNTEPFTLLAASSPVEEEDPIPEKKVYDAELLDNSIQRIREPVDVSCRDAKLPIRQNSSSEISNNEENLTLFAGHTPVTEENDIPKKRVTSVEPLDSRIQRNLNPTDLSHQEKKISPNTSDNNSEYDEEEMAMDVDKKGLELQDTFQAGLNLPSGVRKTSTFKESDLDSLRKPSEVMESIMPYYSLQEELPKATLPTDSGRGDQSSSETWKNSPSAEMAALKRRESRTSETSRSLQDIYSTISLSKFPPSSQRQSLKSDKMKRLSKSEQVLPENGVDTDSISGSSIQMDGHRKSLGSLTINSNSSGMASLSSQIGGSVMSIYSGDFRNDVKGRLQFSLDYIDKLNEFHIFVVRCSDLAAAEEKKNRSDPYVKTYLLQEKIKLGKKKTSVKKKTLNPVYNEILRYKVEKSILMAQILNLSVWHNDRFGHNSFLGEVEIEMKAWDWKNKKMEWYDLKPRTSSANSLDNRGNLKVALRHIPKGSQGNKTGEVHIWVKEAINLPQIRKSGVDPFVKCFILPDTSRKSRQKTRVVKKNPNPKFNHTMVYDGLRPDDLKDACIELSVWDHDKLVNHFLGGLRIGLGKGKSYGIPVDWMDSTEEEAFLWNKMLMEPNVWVENMLPLRMIMLSKMSGK</sequence>
<keyword evidence="2" id="KW-1003">Cell membrane</keyword>
<feature type="compositionally biased region" description="Polar residues" evidence="7">
    <location>
        <begin position="69"/>
        <end position="115"/>
    </location>
</feature>
<reference evidence="10" key="1">
    <citation type="journal article" date="2006" name="Science">
        <title>Ancient noncoding elements conserved in the human genome.</title>
        <authorList>
            <person name="Venkatesh B."/>
            <person name="Kirkness E.F."/>
            <person name="Loh Y.H."/>
            <person name="Halpern A.L."/>
            <person name="Lee A.P."/>
            <person name="Johnson J."/>
            <person name="Dandona N."/>
            <person name="Viswanathan L.D."/>
            <person name="Tay A."/>
            <person name="Venter J.C."/>
            <person name="Strausberg R.L."/>
            <person name="Brenner S."/>
        </authorList>
    </citation>
    <scope>NUCLEOTIDE SEQUENCE [LARGE SCALE GENOMIC DNA]</scope>
</reference>
<feature type="region of interest" description="Disordered" evidence="7">
    <location>
        <begin position="1245"/>
        <end position="1286"/>
    </location>
</feature>
<dbReference type="GO" id="GO:0042043">
    <property type="term" value="F:neurexin family protein binding"/>
    <property type="evidence" value="ECO:0007669"/>
    <property type="project" value="TreeGrafter"/>
</dbReference>
<accession>A0A4W3J7J6</accession>
<feature type="compositionally biased region" description="Polar residues" evidence="7">
    <location>
        <begin position="1356"/>
        <end position="1369"/>
    </location>
</feature>
<dbReference type="FunFam" id="2.60.40.150:FF:000040">
    <property type="entry name" value="synaptotagmin-like protein 2 isoform X2"/>
    <property type="match status" value="1"/>
</dbReference>
<dbReference type="CDD" id="cd04020">
    <property type="entry name" value="C2B_SLP_1-2-3-4"/>
    <property type="match status" value="1"/>
</dbReference>
<evidence type="ECO:0000256" key="5">
    <source>
        <dbReference type="ARBA" id="ARBA00023136"/>
    </source>
</evidence>
<dbReference type="SMART" id="SM00239">
    <property type="entry name" value="C2"/>
    <property type="match status" value="2"/>
</dbReference>
<feature type="compositionally biased region" description="Basic and acidic residues" evidence="7">
    <location>
        <begin position="1374"/>
        <end position="1384"/>
    </location>
</feature>
<gene>
    <name evidence="9" type="primary">sytl2a</name>
</gene>
<feature type="region of interest" description="Disordered" evidence="7">
    <location>
        <begin position="67"/>
        <end position="132"/>
    </location>
</feature>
<keyword evidence="4" id="KW-0677">Repeat</keyword>
<dbReference type="PANTHER" id="PTHR45716:SF5">
    <property type="entry name" value="SYNAPTOTAGMIN-LIKE PROTEIN 2"/>
    <property type="match status" value="1"/>
</dbReference>
<dbReference type="Proteomes" id="UP000314986">
    <property type="component" value="Unassembled WGS sequence"/>
</dbReference>
<feature type="compositionally biased region" description="Basic and acidic residues" evidence="7">
    <location>
        <begin position="1410"/>
        <end position="1420"/>
    </location>
</feature>
<dbReference type="Ensembl" id="ENSCMIT00000034649.1">
    <property type="protein sequence ID" value="ENSCMIP00000034133.1"/>
    <property type="gene ID" value="ENSCMIG00000014494.1"/>
</dbReference>
<dbReference type="InParanoid" id="A0A4W3J7J6"/>
<feature type="compositionally biased region" description="Polar residues" evidence="7">
    <location>
        <begin position="123"/>
        <end position="132"/>
    </location>
</feature>
<dbReference type="InterPro" id="IPR035892">
    <property type="entry name" value="C2_domain_sf"/>
</dbReference>
<evidence type="ECO:0000256" key="6">
    <source>
        <dbReference type="ARBA" id="ARBA00072164"/>
    </source>
</evidence>
<evidence type="ECO:0000313" key="10">
    <source>
        <dbReference type="Proteomes" id="UP000314986"/>
    </source>
</evidence>
<reference evidence="9" key="5">
    <citation type="submission" date="2025-09" db="UniProtKB">
        <authorList>
            <consortium name="Ensembl"/>
        </authorList>
    </citation>
    <scope>IDENTIFICATION</scope>
</reference>
<dbReference type="GeneTree" id="ENSGT00940000155843"/>
<feature type="compositionally biased region" description="Polar residues" evidence="7">
    <location>
        <begin position="665"/>
        <end position="689"/>
    </location>
</feature>
<feature type="compositionally biased region" description="Basic and acidic residues" evidence="7">
    <location>
        <begin position="1125"/>
        <end position="1136"/>
    </location>
</feature>
<dbReference type="InterPro" id="IPR043567">
    <property type="entry name" value="SYTL1-5_C2B"/>
</dbReference>
<feature type="region of interest" description="Disordered" evidence="7">
    <location>
        <begin position="1089"/>
        <end position="1136"/>
    </location>
</feature>
<protein>
    <recommendedName>
        <fullName evidence="6">Synaptotagmin-like protein 2</fullName>
    </recommendedName>
</protein>
<evidence type="ECO:0000256" key="2">
    <source>
        <dbReference type="ARBA" id="ARBA00022475"/>
    </source>
</evidence>
<feature type="compositionally biased region" description="Polar residues" evidence="7">
    <location>
        <begin position="1389"/>
        <end position="1409"/>
    </location>
</feature>
<dbReference type="InterPro" id="IPR000008">
    <property type="entry name" value="C2_dom"/>
</dbReference>
<dbReference type="PROSITE" id="PS50004">
    <property type="entry name" value="C2"/>
    <property type="match status" value="2"/>
</dbReference>
<keyword evidence="3" id="KW-0268">Exocytosis</keyword>
<dbReference type="Gene3D" id="2.60.40.150">
    <property type="entry name" value="C2 domain"/>
    <property type="match status" value="2"/>
</dbReference>
<name>A0A4W3J7J6_CALMI</name>
<keyword evidence="5" id="KW-0472">Membrane</keyword>
<dbReference type="GO" id="GO:0070382">
    <property type="term" value="C:exocytic vesicle"/>
    <property type="evidence" value="ECO:0007669"/>
    <property type="project" value="TreeGrafter"/>
</dbReference>
<reference evidence="10" key="3">
    <citation type="journal article" date="2014" name="Nature">
        <title>Elephant shark genome provides unique insights into gnathostome evolution.</title>
        <authorList>
            <consortium name="International Elephant Shark Genome Sequencing Consortium"/>
            <person name="Venkatesh B."/>
            <person name="Lee A.P."/>
            <person name="Ravi V."/>
            <person name="Maurya A.K."/>
            <person name="Lian M.M."/>
            <person name="Swann J.B."/>
            <person name="Ohta Y."/>
            <person name="Flajnik M.F."/>
            <person name="Sutoh Y."/>
            <person name="Kasahara M."/>
            <person name="Hoon S."/>
            <person name="Gangu V."/>
            <person name="Roy S.W."/>
            <person name="Irimia M."/>
            <person name="Korzh V."/>
            <person name="Kondrychyn I."/>
            <person name="Lim Z.W."/>
            <person name="Tay B.H."/>
            <person name="Tohari S."/>
            <person name="Kong K.W."/>
            <person name="Ho S."/>
            <person name="Lorente-Galdos B."/>
            <person name="Quilez J."/>
            <person name="Marques-Bonet T."/>
            <person name="Raney B.J."/>
            <person name="Ingham P.W."/>
            <person name="Tay A."/>
            <person name="Hillier L.W."/>
            <person name="Minx P."/>
            <person name="Boehm T."/>
            <person name="Wilson R.K."/>
            <person name="Brenner S."/>
            <person name="Warren W.C."/>
        </authorList>
    </citation>
    <scope>NUCLEOTIDE SEQUENCE [LARGE SCALE GENOMIC DNA]</scope>
</reference>
<dbReference type="SUPFAM" id="SSF49562">
    <property type="entry name" value="C2 domain (Calcium/lipid-binding domain, CaLB)"/>
    <property type="match status" value="2"/>
</dbReference>
<feature type="domain" description="C2" evidence="8">
    <location>
        <begin position="1484"/>
        <end position="1606"/>
    </location>
</feature>
<evidence type="ECO:0000256" key="3">
    <source>
        <dbReference type="ARBA" id="ARBA00022483"/>
    </source>
</evidence>
<dbReference type="Pfam" id="PF00168">
    <property type="entry name" value="C2"/>
    <property type="match status" value="2"/>
</dbReference>
<evidence type="ECO:0000256" key="4">
    <source>
        <dbReference type="ARBA" id="ARBA00022737"/>
    </source>
</evidence>